<gene>
    <name evidence="1" type="ORF">BRAPAZ1V2_A03P52820.2</name>
</gene>
<dbReference type="InterPro" id="IPR039279">
    <property type="entry name" value="QRT3-like"/>
</dbReference>
<proteinExistence type="predicted"/>
<dbReference type="PANTHER" id="PTHR33928:SF7">
    <property type="entry name" value="POLYGALACTURONASE QRT3"/>
    <property type="match status" value="1"/>
</dbReference>
<dbReference type="GO" id="GO:0004650">
    <property type="term" value="F:polygalacturonase activity"/>
    <property type="evidence" value="ECO:0007669"/>
    <property type="project" value="InterPro"/>
</dbReference>
<name>A0A8D9GP60_BRACM</name>
<dbReference type="AlphaFoldDB" id="A0A8D9GP60"/>
<dbReference type="PANTHER" id="PTHR33928">
    <property type="entry name" value="POLYGALACTURONASE QRT3"/>
    <property type="match status" value="1"/>
</dbReference>
<accession>A0A8D9GP60</accession>
<evidence type="ECO:0000313" key="1">
    <source>
        <dbReference type="EMBL" id="CAG7883939.1"/>
    </source>
</evidence>
<reference evidence="1 2" key="1">
    <citation type="submission" date="2021-07" db="EMBL/GenBank/DDBJ databases">
        <authorList>
            <consortium name="Genoscope - CEA"/>
            <person name="William W."/>
        </authorList>
    </citation>
    <scope>NUCLEOTIDE SEQUENCE [LARGE SCALE GENOMIC DNA]</scope>
</reference>
<protein>
    <submittedName>
        <fullName evidence="1">Uncharacterized protein</fullName>
    </submittedName>
</protein>
<feature type="non-terminal residue" evidence="1">
    <location>
        <position position="149"/>
    </location>
</feature>
<evidence type="ECO:0000313" key="2">
    <source>
        <dbReference type="Proteomes" id="UP000694005"/>
    </source>
</evidence>
<dbReference type="EMBL" id="LS974619">
    <property type="protein sequence ID" value="CAG7883939.1"/>
    <property type="molecule type" value="Genomic_DNA"/>
</dbReference>
<dbReference type="Gramene" id="A03p52820.2_BraZ1">
    <property type="protein sequence ID" value="A03p52820.2_BraZ1.CDS"/>
    <property type="gene ID" value="A03g52820.2_BraZ1"/>
</dbReference>
<organism evidence="1 2">
    <name type="scientific">Brassica campestris</name>
    <name type="common">Field mustard</name>
    <dbReference type="NCBI Taxonomy" id="3711"/>
    <lineage>
        <taxon>Eukaryota</taxon>
        <taxon>Viridiplantae</taxon>
        <taxon>Streptophyta</taxon>
        <taxon>Embryophyta</taxon>
        <taxon>Tracheophyta</taxon>
        <taxon>Spermatophyta</taxon>
        <taxon>Magnoliopsida</taxon>
        <taxon>eudicotyledons</taxon>
        <taxon>Gunneridae</taxon>
        <taxon>Pentapetalae</taxon>
        <taxon>rosids</taxon>
        <taxon>malvids</taxon>
        <taxon>Brassicales</taxon>
        <taxon>Brassicaceae</taxon>
        <taxon>Brassiceae</taxon>
        <taxon>Brassica</taxon>
    </lineage>
</organism>
<sequence length="149" mass="16095">IISGQANLLSGVQVLYKATGFGGAGIYLKLPGLTQNRIVNSYLDYTGIVAEDPVQVQVSGTFFLGDSRLFNWIRRVKAFENVDQVVIDRNSLNGMAMRSTVAKGSVDGNGTSWTVDFNPVLLFPNLISQVQCTLVAREGGGFLVHAVSR</sequence>
<dbReference type="Proteomes" id="UP000694005">
    <property type="component" value="Chromosome A03"/>
</dbReference>